<reference evidence="1 2" key="1">
    <citation type="submission" date="2016-11" db="EMBL/GenBank/DDBJ databases">
        <authorList>
            <person name="Jaros S."/>
            <person name="Januszkiewicz K."/>
            <person name="Wedrychowicz H."/>
        </authorList>
    </citation>
    <scope>NUCLEOTIDE SEQUENCE [LARGE SCALE GENOMIC DNA]</scope>
    <source>
        <strain evidence="1 2">DSM 17477</strain>
    </source>
</reference>
<dbReference type="InterPro" id="IPR050155">
    <property type="entry name" value="HAD-like_hydrolase_sf"/>
</dbReference>
<dbReference type="CDD" id="cd04302">
    <property type="entry name" value="HAD_5NT"/>
    <property type="match status" value="1"/>
</dbReference>
<dbReference type="Gene3D" id="1.10.150.240">
    <property type="entry name" value="Putative phosphatase, domain 2"/>
    <property type="match status" value="1"/>
</dbReference>
<dbReference type="SFLD" id="SFLDG01135">
    <property type="entry name" value="C1.5.6:_HAD__Beta-PGM__Phospha"/>
    <property type="match status" value="1"/>
</dbReference>
<dbReference type="EMBL" id="FQZL01000004">
    <property type="protein sequence ID" value="SHI38817.1"/>
    <property type="molecule type" value="Genomic_DNA"/>
</dbReference>
<gene>
    <name evidence="1" type="ORF">SAMN02745751_00214</name>
</gene>
<sequence length="218" mass="24592">MKDYRYILFDLDGTITDSIDGITNSIIYALKKYDIEIVDRNELQKFIGPPLVSSFKNFCGFSEEDANEALRYFREYYSTKGIFESSVYKGIEELLTRLKSENKTLIVATSKPEAYARRILEDLEMDKYFSYIAGSKFDGTRIEKSDVIAYAMKSCGITDLSLVLMVGDRKQDIMGAKKTGIDSVGVLFGYGDRKELENAGATYIVETVGDLQDLLVAK</sequence>
<dbReference type="GO" id="GO:0005829">
    <property type="term" value="C:cytosol"/>
    <property type="evidence" value="ECO:0007669"/>
    <property type="project" value="TreeGrafter"/>
</dbReference>
<dbReference type="NCBIfam" id="TIGR01549">
    <property type="entry name" value="HAD-SF-IA-v1"/>
    <property type="match status" value="1"/>
</dbReference>
<protein>
    <submittedName>
        <fullName evidence="1">Phosphoglycolate phosphatase</fullName>
    </submittedName>
</protein>
<name>A0A1M6AQZ8_9FIRM</name>
<dbReference type="AlphaFoldDB" id="A0A1M6AQZ8"/>
<dbReference type="InterPro" id="IPR006439">
    <property type="entry name" value="HAD-SF_hydro_IA"/>
</dbReference>
<dbReference type="SUPFAM" id="SSF56784">
    <property type="entry name" value="HAD-like"/>
    <property type="match status" value="1"/>
</dbReference>
<evidence type="ECO:0000313" key="1">
    <source>
        <dbReference type="EMBL" id="SHI38817.1"/>
    </source>
</evidence>
<dbReference type="SFLD" id="SFLDG01129">
    <property type="entry name" value="C1.5:_HAD__Beta-PGM__Phosphata"/>
    <property type="match status" value="1"/>
</dbReference>
<dbReference type="InterPro" id="IPR041492">
    <property type="entry name" value="HAD_2"/>
</dbReference>
<dbReference type="Pfam" id="PF13419">
    <property type="entry name" value="HAD_2"/>
    <property type="match status" value="1"/>
</dbReference>
<accession>A0A1M6AQZ8</accession>
<dbReference type="OrthoDB" id="9792518at2"/>
<dbReference type="Proteomes" id="UP000184052">
    <property type="component" value="Unassembled WGS sequence"/>
</dbReference>
<dbReference type="RefSeq" id="WP_073045774.1">
    <property type="nucleotide sequence ID" value="NZ_FQZL01000004.1"/>
</dbReference>
<dbReference type="InterPro" id="IPR036412">
    <property type="entry name" value="HAD-like_sf"/>
</dbReference>
<dbReference type="GO" id="GO:0004713">
    <property type="term" value="F:protein tyrosine kinase activity"/>
    <property type="evidence" value="ECO:0007669"/>
    <property type="project" value="TreeGrafter"/>
</dbReference>
<dbReference type="SFLD" id="SFLDS00003">
    <property type="entry name" value="Haloacid_Dehalogenase"/>
    <property type="match status" value="1"/>
</dbReference>
<dbReference type="STRING" id="1121476.SAMN02745751_00214"/>
<dbReference type="Gene3D" id="3.40.50.1000">
    <property type="entry name" value="HAD superfamily/HAD-like"/>
    <property type="match status" value="1"/>
</dbReference>
<evidence type="ECO:0000313" key="2">
    <source>
        <dbReference type="Proteomes" id="UP000184052"/>
    </source>
</evidence>
<dbReference type="InterPro" id="IPR023214">
    <property type="entry name" value="HAD_sf"/>
</dbReference>
<dbReference type="InterPro" id="IPR023198">
    <property type="entry name" value="PGP-like_dom2"/>
</dbReference>
<dbReference type="FunFam" id="3.40.50.1000:FF:000022">
    <property type="entry name" value="Phosphoglycolate phosphatase"/>
    <property type="match status" value="1"/>
</dbReference>
<organism evidence="1 2">
    <name type="scientific">Dethiosulfatibacter aminovorans DSM 17477</name>
    <dbReference type="NCBI Taxonomy" id="1121476"/>
    <lineage>
        <taxon>Bacteria</taxon>
        <taxon>Bacillati</taxon>
        <taxon>Bacillota</taxon>
        <taxon>Tissierellia</taxon>
        <taxon>Dethiosulfatibacter</taxon>
    </lineage>
</organism>
<dbReference type="PANTHER" id="PTHR43434">
    <property type="entry name" value="PHOSPHOGLYCOLATE PHOSPHATASE"/>
    <property type="match status" value="1"/>
</dbReference>
<proteinExistence type="predicted"/>
<keyword evidence="2" id="KW-1185">Reference proteome</keyword>
<dbReference type="PANTHER" id="PTHR43434:SF20">
    <property type="entry name" value="5'-NUCLEOTIDASE"/>
    <property type="match status" value="1"/>
</dbReference>